<accession>A0A6J6ER51</accession>
<protein>
    <submittedName>
        <fullName evidence="5">Unannotated protein</fullName>
    </submittedName>
</protein>
<evidence type="ECO:0000256" key="1">
    <source>
        <dbReference type="ARBA" id="ARBA00004117"/>
    </source>
</evidence>
<feature type="domain" description="Flagellar basal body rod protein N-terminal" evidence="4">
    <location>
        <begin position="19"/>
        <end position="41"/>
    </location>
</feature>
<evidence type="ECO:0000256" key="2">
    <source>
        <dbReference type="ARBA" id="ARBA00009677"/>
    </source>
</evidence>
<dbReference type="InterPro" id="IPR006300">
    <property type="entry name" value="FlgB"/>
</dbReference>
<evidence type="ECO:0000259" key="4">
    <source>
        <dbReference type="Pfam" id="PF00460"/>
    </source>
</evidence>
<dbReference type="InterPro" id="IPR019776">
    <property type="entry name" value="Flagellar_basal_body_rod_CS"/>
</dbReference>
<keyword evidence="3" id="KW-0975">Bacterial flagellum</keyword>
<organism evidence="5">
    <name type="scientific">freshwater metagenome</name>
    <dbReference type="NCBI Taxonomy" id="449393"/>
    <lineage>
        <taxon>unclassified sequences</taxon>
        <taxon>metagenomes</taxon>
        <taxon>ecological metagenomes</taxon>
    </lineage>
</organism>
<evidence type="ECO:0000313" key="5">
    <source>
        <dbReference type="EMBL" id="CAB4577855.1"/>
    </source>
</evidence>
<proteinExistence type="inferred from homology"/>
<sequence>MMVSGISDGTTLALRMAINGLDARQQSIAANIANLETPGYRARIVSFEDSLRAALENGTPTDTSVMVDQSLAPTRSNGNNVNIDFELLAEKENVLRQRLVVQALNAKYSLLRTAITGQ</sequence>
<dbReference type="GO" id="GO:0071973">
    <property type="term" value="P:bacterial-type flagellum-dependent cell motility"/>
    <property type="evidence" value="ECO:0007669"/>
    <property type="project" value="InterPro"/>
</dbReference>
<comment type="subcellular location">
    <subcellularLocation>
        <location evidence="1">Bacterial flagellum basal body</location>
    </subcellularLocation>
</comment>
<reference evidence="5" key="1">
    <citation type="submission" date="2020-05" db="EMBL/GenBank/DDBJ databases">
        <authorList>
            <person name="Chiriac C."/>
            <person name="Salcher M."/>
            <person name="Ghai R."/>
            <person name="Kavagutti S V."/>
        </authorList>
    </citation>
    <scope>NUCLEOTIDE SEQUENCE</scope>
</reference>
<evidence type="ECO:0000256" key="3">
    <source>
        <dbReference type="ARBA" id="ARBA00023143"/>
    </source>
</evidence>
<comment type="similarity">
    <text evidence="2">Belongs to the flagella basal body rod proteins family.</text>
</comment>
<dbReference type="PIRSF" id="PIRSF002889">
    <property type="entry name" value="Rod_FlgB"/>
    <property type="match status" value="1"/>
</dbReference>
<dbReference type="GO" id="GO:0030694">
    <property type="term" value="C:bacterial-type flagellum basal body, rod"/>
    <property type="evidence" value="ECO:0007669"/>
    <property type="project" value="InterPro"/>
</dbReference>
<dbReference type="InterPro" id="IPR001444">
    <property type="entry name" value="Flag_bb_rod_N"/>
</dbReference>
<gene>
    <name evidence="5" type="ORF">UFOPK1493_02839</name>
</gene>
<dbReference type="AlphaFoldDB" id="A0A6J6ER51"/>
<dbReference type="Pfam" id="PF00460">
    <property type="entry name" value="Flg_bb_rod"/>
    <property type="match status" value="1"/>
</dbReference>
<name>A0A6J6ER51_9ZZZZ</name>
<dbReference type="EMBL" id="CAEZSR010000132">
    <property type="protein sequence ID" value="CAB4577855.1"/>
    <property type="molecule type" value="Genomic_DNA"/>
</dbReference>
<dbReference type="PROSITE" id="PS00588">
    <property type="entry name" value="FLAGELLA_BB_ROD"/>
    <property type="match status" value="1"/>
</dbReference>